<dbReference type="InterPro" id="IPR009019">
    <property type="entry name" value="KH_sf_prok-type"/>
</dbReference>
<sequence length="502" mass="55885">MNRELLMLVDAISLEKNVERDVVFGAIELALAQATKKLYKDEVEIRVAIDRDSGDYETMRRWLVVPDEAGLQNPEAEELLMDAQERDPQLQVGDYIEEQIESIPIGRIGAMAAKQVILQKIREAEREMLLNEFLSHGQKIFSGTIKRIDKSGDAIVESGRIEARLRRSQMIPKENLRSGDRVRAMIMEVNPELRGPAIQLSRSAPEFMVELFRNEVPEIGQGVVEIKSCARDAGSRAKIAVVSHDHPRVDPIGTTVGMRASRVNAVTNELAGEKIDVVLWSEDPAEFVIGALSPAQVQSIYVDEETHAMDVVVDEENLANAIGRGGQNVRLASDLTGWKINIMDPNESAEKQANEDSQIRALFMSKLDVDQDIADTLIAEGFTTLEEVAYVPLQEMLEIEDFDEDTVNELRARAKDALLTQEIAREQSVSQVAQDLRELPGLDSELLAKLAENQILSRDDLADLATDELVEISGLEPEAATALIMQARAHWFNNDDEQAQQA</sequence>
<dbReference type="CDD" id="cd22529">
    <property type="entry name" value="KH-II_NusA_rpt2"/>
    <property type="match status" value="1"/>
</dbReference>
<evidence type="ECO:0000256" key="2">
    <source>
        <dbReference type="ARBA" id="ARBA00022490"/>
    </source>
</evidence>
<evidence type="ECO:0000256" key="5">
    <source>
        <dbReference type="ARBA" id="ARBA00023015"/>
    </source>
</evidence>
<dbReference type="GO" id="GO:0031564">
    <property type="term" value="P:transcription antitermination"/>
    <property type="evidence" value="ECO:0007669"/>
    <property type="project" value="UniProtKB-UniRule"/>
</dbReference>
<dbReference type="InterPro" id="IPR012340">
    <property type="entry name" value="NA-bd_OB-fold"/>
</dbReference>
<dbReference type="InterPro" id="IPR010995">
    <property type="entry name" value="DNA_repair_Rad51/TF_NusA_a-hlx"/>
</dbReference>
<feature type="domain" description="S1 motif" evidence="8">
    <location>
        <begin position="138"/>
        <end position="203"/>
    </location>
</feature>
<dbReference type="SMART" id="SM00316">
    <property type="entry name" value="S1"/>
    <property type="match status" value="1"/>
</dbReference>
<dbReference type="PROSITE" id="PS50084">
    <property type="entry name" value="KH_TYPE_1"/>
    <property type="match status" value="1"/>
</dbReference>
<keyword evidence="5 7" id="KW-0805">Transcription regulation</keyword>
<dbReference type="InterPro" id="IPR025249">
    <property type="entry name" value="TF_NusA_KH_1st"/>
</dbReference>
<dbReference type="NCBIfam" id="TIGR01953">
    <property type="entry name" value="NusA"/>
    <property type="match status" value="1"/>
</dbReference>
<comment type="caution">
    <text evidence="9">The sequence shown here is derived from an EMBL/GenBank/DDBJ whole genome shotgun (WGS) entry which is preliminary data.</text>
</comment>
<dbReference type="Gene3D" id="3.30.1480.10">
    <property type="entry name" value="NusA, N-terminal domain"/>
    <property type="match status" value="1"/>
</dbReference>
<dbReference type="Gene3D" id="1.10.150.20">
    <property type="entry name" value="5' to 3' exonuclease, C-terminal subdomain"/>
    <property type="match status" value="2"/>
</dbReference>
<dbReference type="PANTHER" id="PTHR22648">
    <property type="entry name" value="TRANSCRIPTION TERMINATION FACTOR NUSA"/>
    <property type="match status" value="1"/>
</dbReference>
<dbReference type="SUPFAM" id="SSF50249">
    <property type="entry name" value="Nucleic acid-binding proteins"/>
    <property type="match status" value="1"/>
</dbReference>
<evidence type="ECO:0000259" key="8">
    <source>
        <dbReference type="PROSITE" id="PS50126"/>
    </source>
</evidence>
<organism evidence="9 10">
    <name type="scientific">Vandammella animalimorsus</name>
    <dbReference type="NCBI Taxonomy" id="2029117"/>
    <lineage>
        <taxon>Bacteria</taxon>
        <taxon>Pseudomonadati</taxon>
        <taxon>Pseudomonadota</taxon>
        <taxon>Betaproteobacteria</taxon>
        <taxon>Burkholderiales</taxon>
        <taxon>Comamonadaceae</taxon>
        <taxon>Vandammella</taxon>
    </lineage>
</organism>
<dbReference type="Pfam" id="PF14520">
    <property type="entry name" value="HHH_5"/>
    <property type="match status" value="1"/>
</dbReference>
<dbReference type="GO" id="GO:0003700">
    <property type="term" value="F:DNA-binding transcription factor activity"/>
    <property type="evidence" value="ECO:0007669"/>
    <property type="project" value="InterPro"/>
</dbReference>
<keyword evidence="6 7" id="KW-0804">Transcription</keyword>
<dbReference type="FunFam" id="3.30.300.20:FF:000005">
    <property type="entry name" value="Transcription termination/antitermination protein NusA"/>
    <property type="match status" value="1"/>
</dbReference>
<dbReference type="NCBIfam" id="TIGR01954">
    <property type="entry name" value="nusA_Cterm_rpt"/>
    <property type="match status" value="1"/>
</dbReference>
<dbReference type="InterPro" id="IPR003029">
    <property type="entry name" value="S1_domain"/>
</dbReference>
<keyword evidence="10" id="KW-1185">Reference proteome</keyword>
<dbReference type="Gene3D" id="3.30.300.20">
    <property type="match status" value="2"/>
</dbReference>
<dbReference type="Pfam" id="PF13184">
    <property type="entry name" value="KH_NusA_1st"/>
    <property type="match status" value="1"/>
</dbReference>
<evidence type="ECO:0000313" key="10">
    <source>
        <dbReference type="Proteomes" id="UP000218054"/>
    </source>
</evidence>
<dbReference type="PANTHER" id="PTHR22648:SF0">
    <property type="entry name" value="TRANSCRIPTION TERMINATION_ANTITERMINATION PROTEIN NUSA"/>
    <property type="match status" value="1"/>
</dbReference>
<comment type="subunit">
    <text evidence="7">Monomer. Binds directly to the core enzyme of the DNA-dependent RNA polymerase and to nascent RNA.</text>
</comment>
<dbReference type="InterPro" id="IPR036555">
    <property type="entry name" value="NusA_N_sf"/>
</dbReference>
<dbReference type="InterPro" id="IPR004087">
    <property type="entry name" value="KH_dom"/>
</dbReference>
<evidence type="ECO:0000313" key="9">
    <source>
        <dbReference type="EMBL" id="PAT38625.1"/>
    </source>
</evidence>
<dbReference type="EMBL" id="NSJB01000001">
    <property type="protein sequence ID" value="PAT38625.1"/>
    <property type="molecule type" value="Genomic_DNA"/>
</dbReference>
<dbReference type="FunFam" id="3.30.300.20:FF:000002">
    <property type="entry name" value="Transcription termination/antitermination protein NusA"/>
    <property type="match status" value="1"/>
</dbReference>
<keyword evidence="4 7" id="KW-0694">RNA-binding</keyword>
<protein>
    <recommendedName>
        <fullName evidence="7">Transcription termination/antitermination protein NusA</fullName>
    </recommendedName>
</protein>
<dbReference type="GO" id="GO:0003723">
    <property type="term" value="F:RNA binding"/>
    <property type="evidence" value="ECO:0007669"/>
    <property type="project" value="UniProtKB-UniRule"/>
</dbReference>
<dbReference type="InterPro" id="IPR010213">
    <property type="entry name" value="TF_NusA"/>
</dbReference>
<keyword evidence="2 7" id="KW-0963">Cytoplasm</keyword>
<proteinExistence type="inferred from homology"/>
<evidence type="ECO:0000256" key="1">
    <source>
        <dbReference type="ARBA" id="ARBA00022472"/>
    </source>
</evidence>
<dbReference type="InterPro" id="IPR030842">
    <property type="entry name" value="TF_NusA_bacterial"/>
</dbReference>
<comment type="similarity">
    <text evidence="7">Belongs to the NusA family.</text>
</comment>
<dbReference type="Pfam" id="PF08529">
    <property type="entry name" value="NusA_N"/>
    <property type="match status" value="1"/>
</dbReference>
<dbReference type="Gene3D" id="2.40.50.140">
    <property type="entry name" value="Nucleic acid-binding proteins"/>
    <property type="match status" value="1"/>
</dbReference>
<dbReference type="SUPFAM" id="SSF54814">
    <property type="entry name" value="Prokaryotic type KH domain (KH-domain type II)"/>
    <property type="match status" value="2"/>
</dbReference>
<evidence type="ECO:0000256" key="7">
    <source>
        <dbReference type="HAMAP-Rule" id="MF_00945"/>
    </source>
</evidence>
<comment type="function">
    <text evidence="7">Participates in both transcription termination and antitermination.</text>
</comment>
<dbReference type="HAMAP" id="MF_00945_B">
    <property type="entry name" value="NusA_B"/>
    <property type="match status" value="1"/>
</dbReference>
<dbReference type="Proteomes" id="UP000218054">
    <property type="component" value="Unassembled WGS sequence"/>
</dbReference>
<dbReference type="SMART" id="SM00322">
    <property type="entry name" value="KH"/>
    <property type="match status" value="1"/>
</dbReference>
<dbReference type="GO" id="GO:0000166">
    <property type="term" value="F:nucleotide binding"/>
    <property type="evidence" value="ECO:0007669"/>
    <property type="project" value="InterPro"/>
</dbReference>
<keyword evidence="3 7" id="KW-0889">Transcription antitermination</keyword>
<gene>
    <name evidence="7 9" type="primary">nusA</name>
    <name evidence="9" type="ORF">CK625_03985</name>
</gene>
<dbReference type="InterPro" id="IPR015946">
    <property type="entry name" value="KH_dom-like_a/b"/>
</dbReference>
<dbReference type="RefSeq" id="WP_095538906.1">
    <property type="nucleotide sequence ID" value="NZ_NSJB01000001.1"/>
</dbReference>
<dbReference type="SUPFAM" id="SSF47794">
    <property type="entry name" value="Rad51 N-terminal domain-like"/>
    <property type="match status" value="2"/>
</dbReference>
<evidence type="ECO:0000256" key="3">
    <source>
        <dbReference type="ARBA" id="ARBA00022814"/>
    </source>
</evidence>
<comment type="subcellular location">
    <subcellularLocation>
        <location evidence="7">Cytoplasm</location>
    </subcellularLocation>
</comment>
<evidence type="ECO:0000256" key="4">
    <source>
        <dbReference type="ARBA" id="ARBA00022884"/>
    </source>
</evidence>
<dbReference type="CDD" id="cd04455">
    <property type="entry name" value="S1_NusA"/>
    <property type="match status" value="1"/>
</dbReference>
<dbReference type="InterPro" id="IPR010214">
    <property type="entry name" value="Tscrpt_termin_fac_NusA_C_rpt"/>
</dbReference>
<dbReference type="InterPro" id="IPR013735">
    <property type="entry name" value="TF_NusA_N"/>
</dbReference>
<name>A0A2A2AJ79_9BURK</name>
<dbReference type="InterPro" id="IPR058582">
    <property type="entry name" value="KH_NusA_2nd"/>
</dbReference>
<dbReference type="GO" id="GO:0006353">
    <property type="term" value="P:DNA-templated transcription termination"/>
    <property type="evidence" value="ECO:0007669"/>
    <property type="project" value="UniProtKB-UniRule"/>
</dbReference>
<dbReference type="SUPFAM" id="SSF69705">
    <property type="entry name" value="Transcription factor NusA, N-terminal domain"/>
    <property type="match status" value="1"/>
</dbReference>
<accession>A0A2A2AJ79</accession>
<reference evidence="9 10" key="1">
    <citation type="submission" date="2017-08" db="EMBL/GenBank/DDBJ databases">
        <title>WGS of Clinical strains of the CDC Group NO-1 linked to zoonotic infections in humans.</title>
        <authorList>
            <person name="Bernier A.-M."/>
            <person name="Bernard K."/>
        </authorList>
    </citation>
    <scope>NUCLEOTIDE SEQUENCE [LARGE SCALE GENOMIC DNA]</scope>
    <source>
        <strain evidence="9 10">NML00-0135</strain>
    </source>
</reference>
<dbReference type="GO" id="GO:0005829">
    <property type="term" value="C:cytosol"/>
    <property type="evidence" value="ECO:0007669"/>
    <property type="project" value="TreeGrafter"/>
</dbReference>
<evidence type="ECO:0000256" key="6">
    <source>
        <dbReference type="ARBA" id="ARBA00023163"/>
    </source>
</evidence>
<dbReference type="CDD" id="cd02134">
    <property type="entry name" value="KH-II_NusA_rpt1"/>
    <property type="match status" value="1"/>
</dbReference>
<dbReference type="AlphaFoldDB" id="A0A2A2AJ79"/>
<keyword evidence="1 7" id="KW-0806">Transcription termination</keyword>
<dbReference type="Pfam" id="PF26594">
    <property type="entry name" value="KH_NusA_2nd"/>
    <property type="match status" value="1"/>
</dbReference>
<dbReference type="PROSITE" id="PS50126">
    <property type="entry name" value="S1"/>
    <property type="match status" value="1"/>
</dbReference>